<comment type="function">
    <text evidence="4">Required for resistance to DNA-damaging agents.</text>
</comment>
<dbReference type="Pfam" id="PF00582">
    <property type="entry name" value="Usp"/>
    <property type="match status" value="2"/>
</dbReference>
<dbReference type="InterPro" id="IPR006016">
    <property type="entry name" value="UspA"/>
</dbReference>
<accession>A0A2A4XDM6</accession>
<feature type="domain" description="UspA" evidence="5">
    <location>
        <begin position="213"/>
        <end position="280"/>
    </location>
</feature>
<evidence type="ECO:0000313" key="7">
    <source>
        <dbReference type="Proteomes" id="UP000218767"/>
    </source>
</evidence>
<reference evidence="7" key="1">
    <citation type="submission" date="2017-08" db="EMBL/GenBank/DDBJ databases">
        <title>A dynamic microbial community with high functional redundancy inhabits the cold, oxic subseafloor aquifer.</title>
        <authorList>
            <person name="Tully B.J."/>
            <person name="Wheat C.G."/>
            <person name="Glazer B.T."/>
            <person name="Huber J.A."/>
        </authorList>
    </citation>
    <scope>NUCLEOTIDE SEQUENCE [LARGE SCALE GENOMIC DNA]</scope>
</reference>
<dbReference type="PANTHER" id="PTHR47892:SF1">
    <property type="entry name" value="UNIVERSAL STRESS PROTEIN E"/>
    <property type="match status" value="1"/>
</dbReference>
<sequence>MAIGKGEILVAKISKIFAVIDPTTDKQAALTSAKWIASQDSAVALHVYEAIFATTDNVDAGALQRAELSRHRAWVESLVAPIRIAGNDVTVEVEWTSEWRDSIAPAAERAGADLILKAAGYHSGAGRRLLKTSDWTLLRNSHCPVYLVKKDSIEAGAKVLVALDMQREDDLHNRLNEQVLDYGRALVASIPGSSLHAVTAYPNSDNFVYPGDLAEKVGIESKRAHAIEGSPESVIPEVAQKTAANIVIIGTAAREGIKAAVIGNTVEKVLDAVDSDILTVNVG</sequence>
<organism evidence="6 7">
    <name type="scientific">SAR86 cluster bacterium</name>
    <dbReference type="NCBI Taxonomy" id="2030880"/>
    <lineage>
        <taxon>Bacteria</taxon>
        <taxon>Pseudomonadati</taxon>
        <taxon>Pseudomonadota</taxon>
        <taxon>Gammaproteobacteria</taxon>
        <taxon>SAR86 cluster</taxon>
    </lineage>
</organism>
<dbReference type="Proteomes" id="UP000218767">
    <property type="component" value="Unassembled WGS sequence"/>
</dbReference>
<keyword evidence="3" id="KW-0963">Cytoplasm</keyword>
<comment type="caution">
    <text evidence="6">The sequence shown here is derived from an EMBL/GenBank/DDBJ whole genome shotgun (WGS) entry which is preliminary data.</text>
</comment>
<evidence type="ECO:0000256" key="4">
    <source>
        <dbReference type="ARBA" id="ARBA00037131"/>
    </source>
</evidence>
<proteinExistence type="inferred from homology"/>
<evidence type="ECO:0000259" key="5">
    <source>
        <dbReference type="Pfam" id="PF00582"/>
    </source>
</evidence>
<comment type="subcellular location">
    <subcellularLocation>
        <location evidence="1">Cytoplasm</location>
    </subcellularLocation>
</comment>
<name>A0A2A4XDM6_9GAMM</name>
<evidence type="ECO:0000256" key="3">
    <source>
        <dbReference type="ARBA" id="ARBA00022490"/>
    </source>
</evidence>
<evidence type="ECO:0000256" key="2">
    <source>
        <dbReference type="ARBA" id="ARBA00008791"/>
    </source>
</evidence>
<evidence type="ECO:0000256" key="1">
    <source>
        <dbReference type="ARBA" id="ARBA00004496"/>
    </source>
</evidence>
<dbReference type="SUPFAM" id="SSF52402">
    <property type="entry name" value="Adenine nucleotide alpha hydrolases-like"/>
    <property type="match status" value="2"/>
</dbReference>
<comment type="similarity">
    <text evidence="2">Belongs to the universal stress protein A family.</text>
</comment>
<feature type="domain" description="UspA" evidence="5">
    <location>
        <begin position="14"/>
        <end position="149"/>
    </location>
</feature>
<dbReference type="Gene3D" id="3.40.50.12370">
    <property type="match status" value="1"/>
</dbReference>
<dbReference type="GO" id="GO:0005737">
    <property type="term" value="C:cytoplasm"/>
    <property type="evidence" value="ECO:0007669"/>
    <property type="project" value="UniProtKB-SubCell"/>
</dbReference>
<evidence type="ECO:0000313" key="6">
    <source>
        <dbReference type="EMBL" id="PCI80586.1"/>
    </source>
</evidence>
<dbReference type="AlphaFoldDB" id="A0A2A4XDM6"/>
<dbReference type="PANTHER" id="PTHR47892">
    <property type="entry name" value="UNIVERSAL STRESS PROTEIN E"/>
    <property type="match status" value="1"/>
</dbReference>
<gene>
    <name evidence="6" type="ORF">COB20_02850</name>
</gene>
<protein>
    <recommendedName>
        <fullName evidence="5">UspA domain-containing protein</fullName>
    </recommendedName>
</protein>
<dbReference type="EMBL" id="NVUL01000009">
    <property type="protein sequence ID" value="PCI80586.1"/>
    <property type="molecule type" value="Genomic_DNA"/>
</dbReference>